<evidence type="ECO:0000259" key="5">
    <source>
        <dbReference type="Pfam" id="PF04542"/>
    </source>
</evidence>
<dbReference type="Pfam" id="PF04542">
    <property type="entry name" value="Sigma70_r2"/>
    <property type="match status" value="1"/>
</dbReference>
<dbReference type="InterPro" id="IPR013249">
    <property type="entry name" value="RNA_pol_sigma70_r4_t2"/>
</dbReference>
<protein>
    <submittedName>
        <fullName evidence="7">Uncharacterized protein</fullName>
    </submittedName>
</protein>
<evidence type="ECO:0000256" key="1">
    <source>
        <dbReference type="ARBA" id="ARBA00010641"/>
    </source>
</evidence>
<keyword evidence="3" id="KW-0731">Sigma factor</keyword>
<dbReference type="Proteomes" id="UP000606044">
    <property type="component" value="Unassembled WGS sequence"/>
</dbReference>
<dbReference type="RefSeq" id="WP_188578576.1">
    <property type="nucleotide sequence ID" value="NZ_BMCT01000002.1"/>
</dbReference>
<proteinExistence type="inferred from homology"/>
<dbReference type="InterPro" id="IPR036388">
    <property type="entry name" value="WH-like_DNA-bd_sf"/>
</dbReference>
<keyword evidence="2" id="KW-0805">Transcription regulation</keyword>
<organism evidence="7 8">
    <name type="scientific">Azorhizobium oxalatiphilum</name>
    <dbReference type="NCBI Taxonomy" id="980631"/>
    <lineage>
        <taxon>Bacteria</taxon>
        <taxon>Pseudomonadati</taxon>
        <taxon>Pseudomonadota</taxon>
        <taxon>Alphaproteobacteria</taxon>
        <taxon>Hyphomicrobiales</taxon>
        <taxon>Xanthobacteraceae</taxon>
        <taxon>Azorhizobium</taxon>
    </lineage>
</organism>
<evidence type="ECO:0000259" key="6">
    <source>
        <dbReference type="Pfam" id="PF08281"/>
    </source>
</evidence>
<comment type="caution">
    <text evidence="7">The sequence shown here is derived from an EMBL/GenBank/DDBJ whole genome shotgun (WGS) entry which is preliminary data.</text>
</comment>
<reference evidence="7" key="1">
    <citation type="journal article" date="2014" name="Int. J. Syst. Evol. Microbiol.">
        <title>Complete genome sequence of Corynebacterium casei LMG S-19264T (=DSM 44701T), isolated from a smear-ripened cheese.</title>
        <authorList>
            <consortium name="US DOE Joint Genome Institute (JGI-PGF)"/>
            <person name="Walter F."/>
            <person name="Albersmeier A."/>
            <person name="Kalinowski J."/>
            <person name="Ruckert C."/>
        </authorList>
    </citation>
    <scope>NUCLEOTIDE SEQUENCE</scope>
    <source>
        <strain evidence="7">CCM 7897</strain>
    </source>
</reference>
<dbReference type="EMBL" id="BMCT01000002">
    <property type="protein sequence ID" value="GGF62878.1"/>
    <property type="molecule type" value="Genomic_DNA"/>
</dbReference>
<evidence type="ECO:0000256" key="4">
    <source>
        <dbReference type="ARBA" id="ARBA00023163"/>
    </source>
</evidence>
<keyword evidence="8" id="KW-1185">Reference proteome</keyword>
<evidence type="ECO:0000313" key="8">
    <source>
        <dbReference type="Proteomes" id="UP000606044"/>
    </source>
</evidence>
<dbReference type="PANTHER" id="PTHR43133">
    <property type="entry name" value="RNA POLYMERASE ECF-TYPE SIGMA FACTO"/>
    <property type="match status" value="1"/>
</dbReference>
<dbReference type="PANTHER" id="PTHR43133:SF63">
    <property type="entry name" value="RNA POLYMERASE SIGMA FACTOR FECI-RELATED"/>
    <property type="match status" value="1"/>
</dbReference>
<evidence type="ECO:0000313" key="7">
    <source>
        <dbReference type="EMBL" id="GGF62878.1"/>
    </source>
</evidence>
<dbReference type="Gene3D" id="1.10.1740.10">
    <property type="match status" value="1"/>
</dbReference>
<reference evidence="7" key="2">
    <citation type="submission" date="2020-09" db="EMBL/GenBank/DDBJ databases">
        <authorList>
            <person name="Sun Q."/>
            <person name="Sedlacek I."/>
        </authorList>
    </citation>
    <scope>NUCLEOTIDE SEQUENCE</scope>
    <source>
        <strain evidence="7">CCM 7897</strain>
    </source>
</reference>
<name>A0A917BZ68_9HYPH</name>
<comment type="similarity">
    <text evidence="1">Belongs to the sigma-70 factor family. ECF subfamily.</text>
</comment>
<dbReference type="SUPFAM" id="SSF88659">
    <property type="entry name" value="Sigma3 and sigma4 domains of RNA polymerase sigma factors"/>
    <property type="match status" value="1"/>
</dbReference>
<dbReference type="Gene3D" id="1.10.10.10">
    <property type="entry name" value="Winged helix-like DNA-binding domain superfamily/Winged helix DNA-binding domain"/>
    <property type="match status" value="1"/>
</dbReference>
<feature type="domain" description="RNA polymerase sigma-70 region 2" evidence="5">
    <location>
        <begin position="13"/>
        <end position="76"/>
    </location>
</feature>
<dbReference type="GO" id="GO:0003677">
    <property type="term" value="F:DNA binding"/>
    <property type="evidence" value="ECO:0007669"/>
    <property type="project" value="InterPro"/>
</dbReference>
<feature type="domain" description="RNA polymerase sigma factor 70 region 4 type 2" evidence="6">
    <location>
        <begin position="110"/>
        <end position="162"/>
    </location>
</feature>
<evidence type="ECO:0000256" key="2">
    <source>
        <dbReference type="ARBA" id="ARBA00023015"/>
    </source>
</evidence>
<dbReference type="InterPro" id="IPR039425">
    <property type="entry name" value="RNA_pol_sigma-70-like"/>
</dbReference>
<dbReference type="GO" id="GO:0016987">
    <property type="term" value="F:sigma factor activity"/>
    <property type="evidence" value="ECO:0007669"/>
    <property type="project" value="UniProtKB-KW"/>
</dbReference>
<dbReference type="AlphaFoldDB" id="A0A917BZ68"/>
<accession>A0A917BZ68</accession>
<dbReference type="Pfam" id="PF08281">
    <property type="entry name" value="Sigma70_r4_2"/>
    <property type="match status" value="1"/>
</dbReference>
<gene>
    <name evidence="7" type="ORF">GCM10007301_23280</name>
</gene>
<sequence length="172" mass="20105">MLGTWVHELQRTEEDRLRRFFLRRFRDRSDAFDATQETFLRLLSATPRGVVENPKAYLFQTARNIAYDQTASRRRREQVECPITDEQAVLNIASDAPSPERVLIDKQRLELFERALMDLPVRVRTVVILSRLEGWSYPAIAEHLRVSPNTVYNDMRMGMAHCVAAMARAERR</sequence>
<dbReference type="InterPro" id="IPR013325">
    <property type="entry name" value="RNA_pol_sigma_r2"/>
</dbReference>
<dbReference type="InterPro" id="IPR014284">
    <property type="entry name" value="RNA_pol_sigma-70_dom"/>
</dbReference>
<dbReference type="SUPFAM" id="SSF88946">
    <property type="entry name" value="Sigma2 domain of RNA polymerase sigma factors"/>
    <property type="match status" value="1"/>
</dbReference>
<dbReference type="InterPro" id="IPR007627">
    <property type="entry name" value="RNA_pol_sigma70_r2"/>
</dbReference>
<evidence type="ECO:0000256" key="3">
    <source>
        <dbReference type="ARBA" id="ARBA00023082"/>
    </source>
</evidence>
<dbReference type="NCBIfam" id="TIGR02937">
    <property type="entry name" value="sigma70-ECF"/>
    <property type="match status" value="1"/>
</dbReference>
<dbReference type="InterPro" id="IPR013324">
    <property type="entry name" value="RNA_pol_sigma_r3/r4-like"/>
</dbReference>
<dbReference type="GO" id="GO:0006352">
    <property type="term" value="P:DNA-templated transcription initiation"/>
    <property type="evidence" value="ECO:0007669"/>
    <property type="project" value="InterPro"/>
</dbReference>
<keyword evidence="4" id="KW-0804">Transcription</keyword>